<dbReference type="Gene3D" id="3.40.50.2300">
    <property type="match status" value="2"/>
</dbReference>
<dbReference type="SUPFAM" id="SSF53822">
    <property type="entry name" value="Periplasmic binding protein-like I"/>
    <property type="match status" value="1"/>
</dbReference>
<evidence type="ECO:0000313" key="7">
    <source>
        <dbReference type="Proteomes" id="UP001596455"/>
    </source>
</evidence>
<gene>
    <name evidence="6" type="ORF">ACFQQL_17245</name>
</gene>
<dbReference type="GO" id="GO:0003677">
    <property type="term" value="F:DNA binding"/>
    <property type="evidence" value="ECO:0007669"/>
    <property type="project" value="UniProtKB-KW"/>
</dbReference>
<proteinExistence type="predicted"/>
<evidence type="ECO:0000256" key="2">
    <source>
        <dbReference type="ARBA" id="ARBA00023125"/>
    </source>
</evidence>
<dbReference type="SUPFAM" id="SSF47413">
    <property type="entry name" value="lambda repressor-like DNA-binding domains"/>
    <property type="match status" value="1"/>
</dbReference>
<evidence type="ECO:0000313" key="6">
    <source>
        <dbReference type="EMBL" id="MFC7406869.1"/>
    </source>
</evidence>
<sequence>MNDVARAVGVSAMTVSNVVNGRPGVGEEVRRRVEAELARSGYRMNVSARNLRAGRSGVIGLAVPTLDSAYFGHLGTLVTTAAADHGYRVVVEETGAGAEREMAAIALSRALDYDGLILSAVRLEVHELGTPPIVLLGERELHADIDHITLPNRAGAKAATELMLARGCRRIAFVGVDPDEADDTLRPRLEGYVAALDQAGIAGDPELIVPSRPLTMAEGRRSAARLRESGADAAVVVTDELAIGVLRGLADHGLTAPDDILLAAFDDIPQGKYTIPSITTVAPDHDWTARRAVELLVARVEGERSPGRQEVAPFELVERESTRPGPLTRA</sequence>
<dbReference type="PANTHER" id="PTHR30146:SF153">
    <property type="entry name" value="LACTOSE OPERON REPRESSOR"/>
    <property type="match status" value="1"/>
</dbReference>
<reference evidence="7" key="1">
    <citation type="journal article" date="2019" name="Int. J. Syst. Evol. Microbiol.">
        <title>The Global Catalogue of Microorganisms (GCM) 10K type strain sequencing project: providing services to taxonomists for standard genome sequencing and annotation.</title>
        <authorList>
            <consortium name="The Broad Institute Genomics Platform"/>
            <consortium name="The Broad Institute Genome Sequencing Center for Infectious Disease"/>
            <person name="Wu L."/>
            <person name="Ma J."/>
        </authorList>
    </citation>
    <scope>NUCLEOTIDE SEQUENCE [LARGE SCALE GENOMIC DNA]</scope>
    <source>
        <strain evidence="7">JCM 1490</strain>
    </source>
</reference>
<dbReference type="PROSITE" id="PS00356">
    <property type="entry name" value="HTH_LACI_1"/>
    <property type="match status" value="1"/>
</dbReference>
<dbReference type="CDD" id="cd06267">
    <property type="entry name" value="PBP1_LacI_sugar_binding-like"/>
    <property type="match status" value="1"/>
</dbReference>
<protein>
    <submittedName>
        <fullName evidence="6">LacI family DNA-binding transcriptional regulator</fullName>
    </submittedName>
</protein>
<dbReference type="InterPro" id="IPR000843">
    <property type="entry name" value="HTH_LacI"/>
</dbReference>
<evidence type="ECO:0000259" key="5">
    <source>
        <dbReference type="PROSITE" id="PS50932"/>
    </source>
</evidence>
<dbReference type="InterPro" id="IPR028082">
    <property type="entry name" value="Peripla_BP_I"/>
</dbReference>
<dbReference type="PANTHER" id="PTHR30146">
    <property type="entry name" value="LACI-RELATED TRANSCRIPTIONAL REPRESSOR"/>
    <property type="match status" value="1"/>
</dbReference>
<organism evidence="6 7">
    <name type="scientific">Georgenia alba</name>
    <dbReference type="NCBI Taxonomy" id="2233858"/>
    <lineage>
        <taxon>Bacteria</taxon>
        <taxon>Bacillati</taxon>
        <taxon>Actinomycetota</taxon>
        <taxon>Actinomycetes</taxon>
        <taxon>Micrococcales</taxon>
        <taxon>Bogoriellaceae</taxon>
        <taxon>Georgenia</taxon>
    </lineage>
</organism>
<accession>A0ABW2QBN6</accession>
<dbReference type="EMBL" id="JBHTCQ010000004">
    <property type="protein sequence ID" value="MFC7406869.1"/>
    <property type="molecule type" value="Genomic_DNA"/>
</dbReference>
<dbReference type="Pfam" id="PF00356">
    <property type="entry name" value="LacI"/>
    <property type="match status" value="1"/>
</dbReference>
<name>A0ABW2QBN6_9MICO</name>
<keyword evidence="2 6" id="KW-0238">DNA-binding</keyword>
<dbReference type="PROSITE" id="PS50932">
    <property type="entry name" value="HTH_LACI_2"/>
    <property type="match status" value="1"/>
</dbReference>
<keyword evidence="7" id="KW-1185">Reference proteome</keyword>
<dbReference type="CDD" id="cd01392">
    <property type="entry name" value="HTH_LacI"/>
    <property type="match status" value="1"/>
</dbReference>
<dbReference type="SMART" id="SM00354">
    <property type="entry name" value="HTH_LACI"/>
    <property type="match status" value="1"/>
</dbReference>
<feature type="region of interest" description="Disordered" evidence="4">
    <location>
        <begin position="304"/>
        <end position="330"/>
    </location>
</feature>
<dbReference type="InterPro" id="IPR010982">
    <property type="entry name" value="Lambda_DNA-bd_dom_sf"/>
</dbReference>
<dbReference type="Pfam" id="PF13377">
    <property type="entry name" value="Peripla_BP_3"/>
    <property type="match status" value="1"/>
</dbReference>
<keyword evidence="1" id="KW-0805">Transcription regulation</keyword>
<dbReference type="Gene3D" id="1.10.260.40">
    <property type="entry name" value="lambda repressor-like DNA-binding domains"/>
    <property type="match status" value="1"/>
</dbReference>
<feature type="domain" description="HTH lacI-type" evidence="5">
    <location>
        <begin position="1"/>
        <end position="53"/>
    </location>
</feature>
<dbReference type="InterPro" id="IPR046335">
    <property type="entry name" value="LacI/GalR-like_sensor"/>
</dbReference>
<dbReference type="RefSeq" id="WP_382396396.1">
    <property type="nucleotide sequence ID" value="NZ_JBHTCQ010000004.1"/>
</dbReference>
<keyword evidence="3" id="KW-0804">Transcription</keyword>
<dbReference type="Proteomes" id="UP001596455">
    <property type="component" value="Unassembled WGS sequence"/>
</dbReference>
<evidence type="ECO:0000256" key="4">
    <source>
        <dbReference type="SAM" id="MobiDB-lite"/>
    </source>
</evidence>
<evidence type="ECO:0000256" key="3">
    <source>
        <dbReference type="ARBA" id="ARBA00023163"/>
    </source>
</evidence>
<comment type="caution">
    <text evidence="6">The sequence shown here is derived from an EMBL/GenBank/DDBJ whole genome shotgun (WGS) entry which is preliminary data.</text>
</comment>
<evidence type="ECO:0000256" key="1">
    <source>
        <dbReference type="ARBA" id="ARBA00023015"/>
    </source>
</evidence>